<dbReference type="Proteomes" id="UP000030690">
    <property type="component" value="Unassembled WGS sequence"/>
</dbReference>
<evidence type="ECO:0000313" key="2">
    <source>
        <dbReference type="Proteomes" id="UP000030690"/>
    </source>
</evidence>
<dbReference type="AlphaFoldDB" id="A0A024V507"/>
<proteinExistence type="predicted"/>
<reference evidence="1 2" key="1">
    <citation type="submission" date="2013-02" db="EMBL/GenBank/DDBJ databases">
        <title>The Genome Annotation of Plasmodium falciparum Vietnam Oak-Knoll (FVO).</title>
        <authorList>
            <consortium name="The Broad Institute Genome Sequencing Platform"/>
            <consortium name="The Broad Institute Genome Sequencing Center for Infectious Disease"/>
            <person name="Neafsey D."/>
            <person name="Hoffman S."/>
            <person name="Volkman S."/>
            <person name="Rosenthal P."/>
            <person name="Walker B."/>
            <person name="Young S.K."/>
            <person name="Zeng Q."/>
            <person name="Gargeya S."/>
            <person name="Fitzgerald M."/>
            <person name="Haas B."/>
            <person name="Abouelleil A."/>
            <person name="Allen A.W."/>
            <person name="Alvarado L."/>
            <person name="Arachchi H.M."/>
            <person name="Berlin A.M."/>
            <person name="Chapman S.B."/>
            <person name="Gainer-Dewar J."/>
            <person name="Goldberg J."/>
            <person name="Griggs A."/>
            <person name="Gujja S."/>
            <person name="Hansen M."/>
            <person name="Howarth C."/>
            <person name="Imamovic A."/>
            <person name="Ireland A."/>
            <person name="Larimer J."/>
            <person name="McCowan C."/>
            <person name="Murphy C."/>
            <person name="Pearson M."/>
            <person name="Poon T.W."/>
            <person name="Priest M."/>
            <person name="Roberts A."/>
            <person name="Saif S."/>
            <person name="Shea T."/>
            <person name="Sisk P."/>
            <person name="Sykes S."/>
            <person name="Wortman J."/>
            <person name="Nusbaum C."/>
            <person name="Birren B."/>
        </authorList>
    </citation>
    <scope>NUCLEOTIDE SEQUENCE [LARGE SCALE GENOMIC DNA]</scope>
    <source>
        <strain evidence="2">Vietnam Oak-Knoll (FVO)</strain>
    </source>
</reference>
<sequence length="64" mass="7877">MFFIYDNFIIVFKDEINSVILITPYYHFFLCIKFISYNGHNYLDNNNNIKEYVIFLRNSLHFNI</sequence>
<accession>A0A024V507</accession>
<protein>
    <submittedName>
        <fullName evidence="1">Uncharacterized protein</fullName>
    </submittedName>
</protein>
<evidence type="ECO:0000313" key="1">
    <source>
        <dbReference type="EMBL" id="ETW17285.1"/>
    </source>
</evidence>
<name>A0A024V507_PLAFA</name>
<dbReference type="EMBL" id="KI925132">
    <property type="protein sequence ID" value="ETW17285.1"/>
    <property type="molecule type" value="Genomic_DNA"/>
</dbReference>
<reference evidence="1 2" key="2">
    <citation type="submission" date="2013-02" db="EMBL/GenBank/DDBJ databases">
        <title>The Genome Sequence of Plasmodium falciparum Vietnam Oak-Knoll (FVO).</title>
        <authorList>
            <consortium name="The Broad Institute Genome Sequencing Platform"/>
            <consortium name="The Broad Institute Genome Sequencing Center for Infectious Disease"/>
            <person name="Neafsey D."/>
            <person name="Cheeseman I."/>
            <person name="Volkman S."/>
            <person name="Adams J."/>
            <person name="Walker B."/>
            <person name="Young S.K."/>
            <person name="Zeng Q."/>
            <person name="Gargeya S."/>
            <person name="Fitzgerald M."/>
            <person name="Haas B."/>
            <person name="Abouelleil A."/>
            <person name="Alvarado L."/>
            <person name="Arachchi H.M."/>
            <person name="Berlin A.M."/>
            <person name="Chapman S.B."/>
            <person name="Dewar J."/>
            <person name="Goldberg J."/>
            <person name="Griggs A."/>
            <person name="Gujja S."/>
            <person name="Hansen M."/>
            <person name="Howarth C."/>
            <person name="Imamovic A."/>
            <person name="Larimer J."/>
            <person name="McCowan C."/>
            <person name="Murphy C."/>
            <person name="Neiman D."/>
            <person name="Pearson M."/>
            <person name="Priest M."/>
            <person name="Roberts A."/>
            <person name="Saif S."/>
            <person name="Shea T."/>
            <person name="Sisk P."/>
            <person name="Sykes S."/>
            <person name="Wortman J."/>
            <person name="Nusbaum C."/>
            <person name="Birren B."/>
        </authorList>
    </citation>
    <scope>NUCLEOTIDE SEQUENCE [LARGE SCALE GENOMIC DNA]</scope>
    <source>
        <strain evidence="2">Vietnam Oak-Knoll (FVO)</strain>
    </source>
</reference>
<organism evidence="1 2">
    <name type="scientific">Plasmodium falciparum Vietnam Oak-Knoll</name>
    <name type="common">FVO</name>
    <dbReference type="NCBI Taxonomy" id="1036723"/>
    <lineage>
        <taxon>Eukaryota</taxon>
        <taxon>Sar</taxon>
        <taxon>Alveolata</taxon>
        <taxon>Apicomplexa</taxon>
        <taxon>Aconoidasida</taxon>
        <taxon>Haemosporida</taxon>
        <taxon>Plasmodiidae</taxon>
        <taxon>Plasmodium</taxon>
        <taxon>Plasmodium (Laverania)</taxon>
    </lineage>
</organism>
<gene>
    <name evidence="1" type="ORF">PFFVO_03829</name>
</gene>